<gene>
    <name evidence="2" type="ORF">METZ01_LOCUS433211</name>
</gene>
<dbReference type="EMBL" id="UINC01174307">
    <property type="protein sequence ID" value="SVD80357.1"/>
    <property type="molecule type" value="Genomic_DNA"/>
</dbReference>
<feature type="region of interest" description="Disordered" evidence="1">
    <location>
        <begin position="44"/>
        <end position="76"/>
    </location>
</feature>
<sequence length="76" mass="8763">MKEDTSEFSEVNQLRTRCTILESQVEVLSKQNIELKELVTKLYPDTTGSGDPNMKRKWTEIPDVGKFPRDDGDFQV</sequence>
<name>A0A382YAL2_9ZZZZ</name>
<feature type="compositionally biased region" description="Basic and acidic residues" evidence="1">
    <location>
        <begin position="66"/>
        <end position="76"/>
    </location>
</feature>
<accession>A0A382YAL2</accession>
<reference evidence="2" key="1">
    <citation type="submission" date="2018-05" db="EMBL/GenBank/DDBJ databases">
        <authorList>
            <person name="Lanie J.A."/>
            <person name="Ng W.-L."/>
            <person name="Kazmierczak K.M."/>
            <person name="Andrzejewski T.M."/>
            <person name="Davidsen T.M."/>
            <person name="Wayne K.J."/>
            <person name="Tettelin H."/>
            <person name="Glass J.I."/>
            <person name="Rusch D."/>
            <person name="Podicherti R."/>
            <person name="Tsui H.-C.T."/>
            <person name="Winkler M.E."/>
        </authorList>
    </citation>
    <scope>NUCLEOTIDE SEQUENCE</scope>
</reference>
<proteinExistence type="predicted"/>
<dbReference type="AlphaFoldDB" id="A0A382YAL2"/>
<evidence type="ECO:0000313" key="2">
    <source>
        <dbReference type="EMBL" id="SVD80357.1"/>
    </source>
</evidence>
<evidence type="ECO:0000256" key="1">
    <source>
        <dbReference type="SAM" id="MobiDB-lite"/>
    </source>
</evidence>
<organism evidence="2">
    <name type="scientific">marine metagenome</name>
    <dbReference type="NCBI Taxonomy" id="408172"/>
    <lineage>
        <taxon>unclassified sequences</taxon>
        <taxon>metagenomes</taxon>
        <taxon>ecological metagenomes</taxon>
    </lineage>
</organism>
<protein>
    <submittedName>
        <fullName evidence="2">Uncharacterized protein</fullName>
    </submittedName>
</protein>